<dbReference type="SUPFAM" id="SSF53474">
    <property type="entry name" value="alpha/beta-Hydrolases"/>
    <property type="match status" value="1"/>
</dbReference>
<dbReference type="AlphaFoldDB" id="A0A850LM03"/>
<dbReference type="GO" id="GO:0008236">
    <property type="term" value="F:serine-type peptidase activity"/>
    <property type="evidence" value="ECO:0007669"/>
    <property type="project" value="InterPro"/>
</dbReference>
<dbReference type="Gene3D" id="3.40.50.1820">
    <property type="entry name" value="alpha/beta hydrolase"/>
    <property type="match status" value="1"/>
</dbReference>
<reference evidence="2 3" key="1">
    <citation type="journal article" date="2020" name="Proc. Natl. Acad. Sci. U.S.A.">
        <title>Ecological drivers of bacterial community assembly in synthetic phycospheres.</title>
        <authorList>
            <person name="Fu H."/>
            <person name="Uchimiya M."/>
            <person name="Gore J."/>
            <person name="Moran M.A."/>
        </authorList>
    </citation>
    <scope>NUCLEOTIDE SEQUENCE [LARGE SCALE GENOMIC DNA]</scope>
    <source>
        <strain evidence="2">HF-Din03</strain>
    </source>
</reference>
<accession>A0A850LM03</accession>
<dbReference type="Proteomes" id="UP000565723">
    <property type="component" value="Unassembled WGS sequence"/>
</dbReference>
<evidence type="ECO:0000313" key="3">
    <source>
        <dbReference type="Proteomes" id="UP000565723"/>
    </source>
</evidence>
<organism evidence="2 3">
    <name type="scientific">Ruegeria pomeroyi</name>
    <dbReference type="NCBI Taxonomy" id="89184"/>
    <lineage>
        <taxon>Bacteria</taxon>
        <taxon>Pseudomonadati</taxon>
        <taxon>Pseudomonadota</taxon>
        <taxon>Alphaproteobacteria</taxon>
        <taxon>Rhodobacterales</taxon>
        <taxon>Roseobacteraceae</taxon>
        <taxon>Ruegeria</taxon>
    </lineage>
</organism>
<name>A0A850LM03_9RHOB</name>
<evidence type="ECO:0000313" key="2">
    <source>
        <dbReference type="EMBL" id="NVK98515.1"/>
    </source>
</evidence>
<proteinExistence type="predicted"/>
<dbReference type="Pfam" id="PF00326">
    <property type="entry name" value="Peptidase_S9"/>
    <property type="match status" value="1"/>
</dbReference>
<comment type="caution">
    <text evidence="2">The sequence shown here is derived from an EMBL/GenBank/DDBJ whole genome shotgun (WGS) entry which is preliminary data.</text>
</comment>
<dbReference type="InterPro" id="IPR001375">
    <property type="entry name" value="Peptidase_S9_cat"/>
</dbReference>
<dbReference type="RefSeq" id="WP_044027807.1">
    <property type="nucleotide sequence ID" value="NZ_CP076685.1"/>
</dbReference>
<dbReference type="GO" id="GO:0006508">
    <property type="term" value="P:proteolysis"/>
    <property type="evidence" value="ECO:0007669"/>
    <property type="project" value="InterPro"/>
</dbReference>
<protein>
    <submittedName>
        <fullName evidence="2">Prolyl oligopeptidase family serine peptidase</fullName>
    </submittedName>
</protein>
<sequence length="253" mass="26931">MTATRAYLARIRQHLTLALAGLFLCIATPSLAEMFGPISGQVHGTGAKALVIVLHGDSGPDYITSFAADLARRNPQSTVIQMARPGYSIAGRRSKGSNSGSRDHYTKQNNNLLAQGISAASQAYPHNRLVVVAHSGGAAQTGTLLGTVPGLIDIAVMVSGPFDIPRWRASRGTPWPKSQSPIRYLDQIPRQTKIIAVTGQQDSNTQPGLARDYVAKAQARGLNATFTAIPNAGHSFRSLKEPVLAIATREIQS</sequence>
<dbReference type="EMBL" id="JABXIY010000048">
    <property type="protein sequence ID" value="NVK98515.1"/>
    <property type="molecule type" value="Genomic_DNA"/>
</dbReference>
<dbReference type="InterPro" id="IPR029058">
    <property type="entry name" value="AB_hydrolase_fold"/>
</dbReference>
<evidence type="ECO:0000259" key="1">
    <source>
        <dbReference type="Pfam" id="PF00326"/>
    </source>
</evidence>
<feature type="domain" description="Peptidase S9 prolyl oligopeptidase catalytic" evidence="1">
    <location>
        <begin position="126"/>
        <end position="239"/>
    </location>
</feature>
<gene>
    <name evidence="2" type="ORF">HW564_16440</name>
</gene>